<proteinExistence type="inferred from homology"/>
<evidence type="ECO:0000256" key="1">
    <source>
        <dbReference type="ARBA" id="ARBA00008520"/>
    </source>
</evidence>
<gene>
    <name evidence="3" type="ORF">ACFFSY_20195</name>
</gene>
<keyword evidence="2" id="KW-0813">Transport</keyword>
<dbReference type="PANTHER" id="PTHR43649:SF29">
    <property type="entry name" value="OSMOPROTECTIVE COMPOUNDS-BINDING PROTEIN GGTB"/>
    <property type="match status" value="1"/>
</dbReference>
<reference evidence="3 4" key="1">
    <citation type="submission" date="2024-09" db="EMBL/GenBank/DDBJ databases">
        <authorList>
            <person name="Sun Q."/>
            <person name="Mori K."/>
        </authorList>
    </citation>
    <scope>NUCLEOTIDE SEQUENCE [LARGE SCALE GENOMIC DNA]</scope>
    <source>
        <strain evidence="3 4">TISTR 2452</strain>
    </source>
</reference>
<dbReference type="InterPro" id="IPR050490">
    <property type="entry name" value="Bact_solute-bd_prot1"/>
</dbReference>
<name>A0ABV5KSQ0_9BACL</name>
<evidence type="ECO:0000313" key="4">
    <source>
        <dbReference type="Proteomes" id="UP001589747"/>
    </source>
</evidence>
<comment type="similarity">
    <text evidence="1">Belongs to the bacterial solute-binding protein 1 family.</text>
</comment>
<dbReference type="InterPro" id="IPR006059">
    <property type="entry name" value="SBP"/>
</dbReference>
<comment type="caution">
    <text evidence="3">The sequence shown here is derived from an EMBL/GenBank/DDBJ whole genome shotgun (WGS) entry which is preliminary data.</text>
</comment>
<keyword evidence="4" id="KW-1185">Reference proteome</keyword>
<sequence>MRSWQAWSWMLLYSLVLAGAVLVVVSAKAEPIEQAPQEKIKLTFRHFWIKEHDRPILRIFEDAVAAYQLSHPDVKINFEGIDQTIHREHKLKSEMVAGTPPDIFVLFGGAEIVPYIRSNRLMDLTDIAREAGWSGQFKDASQFSRDGRLYGLPLEGHAEPLFYNKRIFRELGLSEPTTVKRLNEAIAKLKQEGYVPFALGNQDRWPAGIYAHYLMDGYAGSDRIEALAQGREGSAFANPAYIEAFRQLEAWTLGGAFPSTTNKLSGESAIELFTSGKSAMYVNGSWDITLLQDGNVPDSFRDEVGVLPFPSMEEGGKGDLAGGYTLGIALSSNLTGKQKEAAIELLRGLYTPQIQSRLVYEGYRIPAMRIPVDNERAGPIFAQVMELVEQDGLDFLAYDNVLAPEVNSAFLQIVAQLMEGAVTPDAALRRLDAASEQYWRMIRGTSRTASPADMAEEEAEE</sequence>
<evidence type="ECO:0000256" key="2">
    <source>
        <dbReference type="ARBA" id="ARBA00022448"/>
    </source>
</evidence>
<organism evidence="3 4">
    <name type="scientific">Paenibacillus aurantiacus</name>
    <dbReference type="NCBI Taxonomy" id="1936118"/>
    <lineage>
        <taxon>Bacteria</taxon>
        <taxon>Bacillati</taxon>
        <taxon>Bacillota</taxon>
        <taxon>Bacilli</taxon>
        <taxon>Bacillales</taxon>
        <taxon>Paenibacillaceae</taxon>
        <taxon>Paenibacillus</taxon>
    </lineage>
</organism>
<dbReference type="PANTHER" id="PTHR43649">
    <property type="entry name" value="ARABINOSE-BINDING PROTEIN-RELATED"/>
    <property type="match status" value="1"/>
</dbReference>
<dbReference type="RefSeq" id="WP_377497385.1">
    <property type="nucleotide sequence ID" value="NZ_JBHMDO010000033.1"/>
</dbReference>
<dbReference type="Gene3D" id="3.40.190.10">
    <property type="entry name" value="Periplasmic binding protein-like II"/>
    <property type="match status" value="2"/>
</dbReference>
<dbReference type="Pfam" id="PF01547">
    <property type="entry name" value="SBP_bac_1"/>
    <property type="match status" value="1"/>
</dbReference>
<dbReference type="Proteomes" id="UP001589747">
    <property type="component" value="Unassembled WGS sequence"/>
</dbReference>
<protein>
    <submittedName>
        <fullName evidence="3">Extracellular solute-binding protein</fullName>
    </submittedName>
</protein>
<dbReference type="EMBL" id="JBHMDO010000033">
    <property type="protein sequence ID" value="MFB9328257.1"/>
    <property type="molecule type" value="Genomic_DNA"/>
</dbReference>
<evidence type="ECO:0000313" key="3">
    <source>
        <dbReference type="EMBL" id="MFB9328257.1"/>
    </source>
</evidence>
<accession>A0ABV5KSQ0</accession>
<dbReference type="SUPFAM" id="SSF53850">
    <property type="entry name" value="Periplasmic binding protein-like II"/>
    <property type="match status" value="1"/>
</dbReference>